<feature type="region of interest" description="Disordered" evidence="1">
    <location>
        <begin position="127"/>
        <end position="156"/>
    </location>
</feature>
<sequence>MQIDGWNLKDIGYDTGYNHTYGVGIDADAKSTGAADGSKGECQTCKNRKYQDGSNENVSFKSASHISPEAAGIRVAAHEAEHVSNAYAKAAEGNGQVVSASVTLRTGVCPECGRVYVAGGETNTTIKYPNEANPYQQERKSQDAADLTGARIDTRK</sequence>
<dbReference type="Proteomes" id="UP001198893">
    <property type="component" value="Unassembled WGS sequence"/>
</dbReference>
<evidence type="ECO:0000313" key="2">
    <source>
        <dbReference type="EMBL" id="MCC2243309.1"/>
    </source>
</evidence>
<accession>A0AAW4WRR8</accession>
<evidence type="ECO:0000313" key="3">
    <source>
        <dbReference type="Proteomes" id="UP001198893"/>
    </source>
</evidence>
<dbReference type="AlphaFoldDB" id="A0AAW4WRR8"/>
<organism evidence="2 3">
    <name type="scientific">Roseburia amylophila</name>
    <dbReference type="NCBI Taxonomy" id="2981794"/>
    <lineage>
        <taxon>Bacteria</taxon>
        <taxon>Bacillati</taxon>
        <taxon>Bacillota</taxon>
        <taxon>Clostridia</taxon>
        <taxon>Lachnospirales</taxon>
        <taxon>Lachnospiraceae</taxon>
        <taxon>Roseburia</taxon>
    </lineage>
</organism>
<proteinExistence type="predicted"/>
<evidence type="ECO:0000256" key="1">
    <source>
        <dbReference type="SAM" id="MobiDB-lite"/>
    </source>
</evidence>
<dbReference type="EMBL" id="JAJEQW010000019">
    <property type="protein sequence ID" value="MCC2243309.1"/>
    <property type="molecule type" value="Genomic_DNA"/>
</dbReference>
<comment type="caution">
    <text evidence="2">The sequence shown here is derived from an EMBL/GenBank/DDBJ whole genome shotgun (WGS) entry which is preliminary data.</text>
</comment>
<name>A0AAW4WRR8_9FIRM</name>
<reference evidence="2" key="1">
    <citation type="submission" date="2021-10" db="EMBL/GenBank/DDBJ databases">
        <title>Anaerobic single-cell dispensing facilitates the cultivation of human gut bacteria.</title>
        <authorList>
            <person name="Afrizal A."/>
        </authorList>
    </citation>
    <scope>NUCLEOTIDE SEQUENCE</scope>
    <source>
        <strain evidence="2">CLA-AA-H204</strain>
    </source>
</reference>
<dbReference type="RefSeq" id="WP_227710767.1">
    <property type="nucleotide sequence ID" value="NZ_JAJEQW010000019.1"/>
</dbReference>
<gene>
    <name evidence="2" type="ORF">LKD47_13590</name>
</gene>
<protein>
    <submittedName>
        <fullName evidence="2">Uncharacterized protein</fullName>
    </submittedName>
</protein>